<dbReference type="Pfam" id="PF14501">
    <property type="entry name" value="HATPase_c_5"/>
    <property type="match status" value="1"/>
</dbReference>
<dbReference type="GO" id="GO:0042802">
    <property type="term" value="F:identical protein binding"/>
    <property type="evidence" value="ECO:0007669"/>
    <property type="project" value="TreeGrafter"/>
</dbReference>
<dbReference type="InterPro" id="IPR036890">
    <property type="entry name" value="HATPase_C_sf"/>
</dbReference>
<keyword evidence="6" id="KW-0902">Two-component regulatory system</keyword>
<evidence type="ECO:0000259" key="8">
    <source>
        <dbReference type="PROSITE" id="PS50109"/>
    </source>
</evidence>
<keyword evidence="7" id="KW-0472">Membrane</keyword>
<dbReference type="Gene3D" id="1.10.287.130">
    <property type="match status" value="1"/>
</dbReference>
<keyword evidence="10" id="KW-1185">Reference proteome</keyword>
<keyword evidence="7" id="KW-1133">Transmembrane helix</keyword>
<feature type="transmembrane region" description="Helical" evidence="7">
    <location>
        <begin position="55"/>
        <end position="73"/>
    </location>
</feature>
<evidence type="ECO:0000256" key="6">
    <source>
        <dbReference type="ARBA" id="ARBA00023012"/>
    </source>
</evidence>
<keyword evidence="2" id="KW-0808">Transferase</keyword>
<protein>
    <submittedName>
        <fullName evidence="9">GHKL domain-containing protein</fullName>
    </submittedName>
</protein>
<evidence type="ECO:0000256" key="7">
    <source>
        <dbReference type="SAM" id="Phobius"/>
    </source>
</evidence>
<keyword evidence="4" id="KW-0418">Kinase</keyword>
<accession>A0A5C6W0J5</accession>
<dbReference type="PANTHER" id="PTHR40448">
    <property type="entry name" value="TWO-COMPONENT SENSOR HISTIDINE KINASE"/>
    <property type="match status" value="1"/>
</dbReference>
<dbReference type="Gene3D" id="3.30.565.10">
    <property type="entry name" value="Histidine kinase-like ATPase, C-terminal domain"/>
    <property type="match status" value="1"/>
</dbReference>
<dbReference type="PROSITE" id="PS50109">
    <property type="entry name" value="HIS_KIN"/>
    <property type="match status" value="1"/>
</dbReference>
<dbReference type="GO" id="GO:0000155">
    <property type="term" value="F:phosphorelay sensor kinase activity"/>
    <property type="evidence" value="ECO:0007669"/>
    <property type="project" value="InterPro"/>
</dbReference>
<keyword evidence="7" id="KW-0812">Transmembrane</keyword>
<feature type="domain" description="Histidine kinase" evidence="8">
    <location>
        <begin position="192"/>
        <end position="321"/>
    </location>
</feature>
<dbReference type="Proteomes" id="UP000321363">
    <property type="component" value="Unassembled WGS sequence"/>
</dbReference>
<dbReference type="InterPro" id="IPR005467">
    <property type="entry name" value="His_kinase_dom"/>
</dbReference>
<evidence type="ECO:0000256" key="2">
    <source>
        <dbReference type="ARBA" id="ARBA00022679"/>
    </source>
</evidence>
<dbReference type="PANTHER" id="PTHR40448:SF1">
    <property type="entry name" value="TWO-COMPONENT SENSOR HISTIDINE KINASE"/>
    <property type="match status" value="1"/>
</dbReference>
<proteinExistence type="predicted"/>
<dbReference type="SUPFAM" id="SSF55874">
    <property type="entry name" value="ATPase domain of HSP90 chaperone/DNA topoisomerase II/histidine kinase"/>
    <property type="match status" value="1"/>
</dbReference>
<evidence type="ECO:0000256" key="4">
    <source>
        <dbReference type="ARBA" id="ARBA00022777"/>
    </source>
</evidence>
<dbReference type="SMART" id="SM00387">
    <property type="entry name" value="HATPase_c"/>
    <property type="match status" value="1"/>
</dbReference>
<dbReference type="GO" id="GO:0005524">
    <property type="term" value="F:ATP binding"/>
    <property type="evidence" value="ECO:0007669"/>
    <property type="project" value="UniProtKB-KW"/>
</dbReference>
<dbReference type="RefSeq" id="WP_146949951.1">
    <property type="nucleotide sequence ID" value="NZ_VOQF01000012.1"/>
</dbReference>
<dbReference type="EMBL" id="VOQF01000012">
    <property type="protein sequence ID" value="TXC89285.1"/>
    <property type="molecule type" value="Genomic_DNA"/>
</dbReference>
<name>A0A5C6W0J5_9BACI</name>
<keyword evidence="1" id="KW-0597">Phosphoprotein</keyword>
<reference evidence="9 10" key="1">
    <citation type="journal article" date="2005" name="Int. J. Syst. Evol. Microbiol.">
        <title>Bacillus litoralis sp. nov., isolated from a tidal flat of the Yellow Sea in Korea.</title>
        <authorList>
            <person name="Yoon J.H."/>
            <person name="Oh T.K."/>
        </authorList>
    </citation>
    <scope>NUCLEOTIDE SEQUENCE [LARGE SCALE GENOMIC DNA]</scope>
    <source>
        <strain evidence="9 10">SW-211</strain>
    </source>
</reference>
<evidence type="ECO:0000256" key="3">
    <source>
        <dbReference type="ARBA" id="ARBA00022741"/>
    </source>
</evidence>
<sequence>MKNNLSAVFSILIHILAISKLIYDQTFLFFVLIFYIGLILYFRKELKLLASLEGYEKFTYLILTQSIFLVLILTTEQTFTQLLSLFGIIVCEVVRLKQIPIEITEENERKHLSDKIEEMNQHFLTVRAQRHDFLKHVQVLDYLMKKDTNIEAQEYFKELLENYEEVNGTIQGEEVHISSLLMKEKMRADRLGIDLIYKLDSPMSLLPMNKTSQVQLISNLLENAIEAASSYKSRFDQSTVVLETDIHGGIYLLKISNHAYFDDKSQLDTLFEQFGSTTKEGDHHGLGTYIIKNLVDFHRGRLNYQYSNNELVIKIKLPIIKATAELHTETTG</sequence>
<dbReference type="AlphaFoldDB" id="A0A5C6W0J5"/>
<dbReference type="OrthoDB" id="1634477at2"/>
<evidence type="ECO:0000256" key="1">
    <source>
        <dbReference type="ARBA" id="ARBA00022553"/>
    </source>
</evidence>
<dbReference type="InterPro" id="IPR016120">
    <property type="entry name" value="Sig_transdc_His_kin_SpoOB"/>
</dbReference>
<keyword evidence="3" id="KW-0547">Nucleotide-binding</keyword>
<comment type="caution">
    <text evidence="9">The sequence shown here is derived from an EMBL/GenBank/DDBJ whole genome shotgun (WGS) entry which is preliminary data.</text>
</comment>
<evidence type="ECO:0000313" key="10">
    <source>
        <dbReference type="Proteomes" id="UP000321363"/>
    </source>
</evidence>
<gene>
    <name evidence="9" type="ORF">FS935_17570</name>
</gene>
<evidence type="ECO:0000313" key="9">
    <source>
        <dbReference type="EMBL" id="TXC89285.1"/>
    </source>
</evidence>
<dbReference type="InterPro" id="IPR003594">
    <property type="entry name" value="HATPase_dom"/>
</dbReference>
<dbReference type="InterPro" id="IPR032834">
    <property type="entry name" value="NatK-like_C"/>
</dbReference>
<evidence type="ECO:0000256" key="5">
    <source>
        <dbReference type="ARBA" id="ARBA00022840"/>
    </source>
</evidence>
<keyword evidence="5" id="KW-0067">ATP-binding</keyword>
<organism evidence="9 10">
    <name type="scientific">Metabacillus litoralis</name>
    <dbReference type="NCBI Taxonomy" id="152268"/>
    <lineage>
        <taxon>Bacteria</taxon>
        <taxon>Bacillati</taxon>
        <taxon>Bacillota</taxon>
        <taxon>Bacilli</taxon>
        <taxon>Bacillales</taxon>
        <taxon>Bacillaceae</taxon>
        <taxon>Metabacillus</taxon>
    </lineage>
</organism>
<dbReference type="SUPFAM" id="SSF55890">
    <property type="entry name" value="Sporulation response regulatory protein Spo0B"/>
    <property type="match status" value="1"/>
</dbReference>